<evidence type="ECO:0000313" key="4">
    <source>
        <dbReference type="Proteomes" id="UP001589920"/>
    </source>
</evidence>
<dbReference type="SUPFAM" id="SSF55729">
    <property type="entry name" value="Acyl-CoA N-acyltransferases (Nat)"/>
    <property type="match status" value="1"/>
</dbReference>
<dbReference type="Gene3D" id="3.40.630.30">
    <property type="match status" value="1"/>
</dbReference>
<dbReference type="Pfam" id="PF13508">
    <property type="entry name" value="Acetyltransf_7"/>
    <property type="match status" value="1"/>
</dbReference>
<keyword evidence="3" id="KW-0808">Transferase</keyword>
<feature type="region of interest" description="Disordered" evidence="1">
    <location>
        <begin position="164"/>
        <end position="226"/>
    </location>
</feature>
<keyword evidence="4" id="KW-1185">Reference proteome</keyword>
<comment type="caution">
    <text evidence="3">The sequence shown here is derived from an EMBL/GenBank/DDBJ whole genome shotgun (WGS) entry which is preliminary data.</text>
</comment>
<keyword evidence="3" id="KW-0012">Acyltransferase</keyword>
<dbReference type="InterPro" id="IPR000182">
    <property type="entry name" value="GNAT_dom"/>
</dbReference>
<protein>
    <submittedName>
        <fullName evidence="3">GNAT family N-acetyltransferase</fullName>
        <ecNumber evidence="3">2.3.-.-</ecNumber>
    </submittedName>
</protein>
<evidence type="ECO:0000256" key="1">
    <source>
        <dbReference type="SAM" id="MobiDB-lite"/>
    </source>
</evidence>
<dbReference type="Proteomes" id="UP001589920">
    <property type="component" value="Unassembled WGS sequence"/>
</dbReference>
<feature type="compositionally biased region" description="Low complexity" evidence="1">
    <location>
        <begin position="164"/>
        <end position="195"/>
    </location>
</feature>
<reference evidence="3 4" key="1">
    <citation type="submission" date="2024-09" db="EMBL/GenBank/DDBJ databases">
        <authorList>
            <person name="Sun Q."/>
            <person name="Mori K."/>
        </authorList>
    </citation>
    <scope>NUCLEOTIDE SEQUENCE [LARGE SCALE GENOMIC DNA]</scope>
    <source>
        <strain evidence="3 4">KCTC 42086</strain>
    </source>
</reference>
<organism evidence="3 4">
    <name type="scientific">Paracoccus panacisoli</name>
    <dbReference type="NCBI Taxonomy" id="1510163"/>
    <lineage>
        <taxon>Bacteria</taxon>
        <taxon>Pseudomonadati</taxon>
        <taxon>Pseudomonadota</taxon>
        <taxon>Alphaproteobacteria</taxon>
        <taxon>Rhodobacterales</taxon>
        <taxon>Paracoccaceae</taxon>
        <taxon>Paracoccus</taxon>
    </lineage>
</organism>
<evidence type="ECO:0000259" key="2">
    <source>
        <dbReference type="PROSITE" id="PS51186"/>
    </source>
</evidence>
<dbReference type="GO" id="GO:0016746">
    <property type="term" value="F:acyltransferase activity"/>
    <property type="evidence" value="ECO:0007669"/>
    <property type="project" value="UniProtKB-KW"/>
</dbReference>
<evidence type="ECO:0000313" key="3">
    <source>
        <dbReference type="EMBL" id="MFC0812416.1"/>
    </source>
</evidence>
<name>A0ABV6T595_9RHOB</name>
<proteinExistence type="predicted"/>
<sequence length="226" mass="23835">MLRVTRQAADPAGEIASLIHDSFAASEGPAEGARVGRLAAALLAGPAPPAKAFLAREGDALVGAVLFSPLAFSDDPRRVLLLSPMAVMTGRQGERIGQRLLGEALARLDAEGVDAVLTYGDPAFYRRLGFRPLDPRETSPPFPLSMPQGWLGRPPGARRRAHFRSCGARAAAPRRSPIPRSGRAPRRGIGAAPRGGLRRGIGQSAVPAVSADGQARLARRPLTPWP</sequence>
<dbReference type="RefSeq" id="WP_394320101.1">
    <property type="nucleotide sequence ID" value="NZ_JBHMQU010000046.1"/>
</dbReference>
<dbReference type="EC" id="2.3.-.-" evidence="3"/>
<dbReference type="PROSITE" id="PS51186">
    <property type="entry name" value="GNAT"/>
    <property type="match status" value="1"/>
</dbReference>
<dbReference type="InterPro" id="IPR016181">
    <property type="entry name" value="Acyl_CoA_acyltransferase"/>
</dbReference>
<dbReference type="EMBL" id="JBHMQU010000046">
    <property type="protein sequence ID" value="MFC0812416.1"/>
    <property type="molecule type" value="Genomic_DNA"/>
</dbReference>
<feature type="domain" description="N-acetyltransferase" evidence="2">
    <location>
        <begin position="3"/>
        <end position="149"/>
    </location>
</feature>
<gene>
    <name evidence="3" type="ORF">ACFHYO_09860</name>
</gene>
<accession>A0ABV6T595</accession>
<dbReference type="CDD" id="cd04301">
    <property type="entry name" value="NAT_SF"/>
    <property type="match status" value="1"/>
</dbReference>